<evidence type="ECO:0000313" key="14">
    <source>
        <dbReference type="EMBL" id="KND87602.1"/>
    </source>
</evidence>
<comment type="subcellular location">
    <subcellularLocation>
        <location evidence="2">Membrane</location>
        <topology evidence="2">Single-pass membrane protein</topology>
    </subcellularLocation>
</comment>
<comment type="cofactor">
    <cofactor evidence="1 12">
        <name>heme</name>
        <dbReference type="ChEBI" id="CHEBI:30413"/>
    </cofactor>
</comment>
<evidence type="ECO:0000256" key="11">
    <source>
        <dbReference type="ARBA" id="ARBA00023136"/>
    </source>
</evidence>
<keyword evidence="8 13" id="KW-0560">Oxidoreductase</keyword>
<evidence type="ECO:0000256" key="3">
    <source>
        <dbReference type="ARBA" id="ARBA00010617"/>
    </source>
</evidence>
<sequence length="391" mass="44632">MASHIVILAGAATALLPVYWIWAYTSWYIGYRKFRRSHGCQPLRRAPQRDPFLELDHFYRQARAARRNRLLYYIQDWFGAVGSTFGVDLLGDYLIFTDEPQNVHAMLATQFADFEIGARRRENAADLLGIGIIVAGGPSWKHGWALIRPNFTLKQLTDLGLVERHIQRLFDGFPEDGSSFDLQERIFRLRSSGLLLPDATEVARKFAWAFDTSLEGVATRMRMAKAGRFYYDPEYLPACRKPVVALRDTSACLMSAAVFELARRPDVQAKLRREIDETLEGGRHPTFEDLKSMVYLGRVVKETLRMYPPIPFNGRVAVRDTVLPRGGGPDGAAPIYVQKGQQVAYAVFSMHRREELWGSDANEFHPERWETARPRFEYLPFNAGPRICPGK</sequence>
<dbReference type="EMBL" id="LFRF01000034">
    <property type="protein sequence ID" value="KND87602.1"/>
    <property type="molecule type" value="Genomic_DNA"/>
</dbReference>
<dbReference type="InterPro" id="IPR047146">
    <property type="entry name" value="Cyt_P450_E_CYP52_fungi"/>
</dbReference>
<dbReference type="AlphaFoldDB" id="A0A0L0N0H9"/>
<dbReference type="PANTHER" id="PTHR24287:SF1">
    <property type="entry name" value="P450, PUTATIVE (EUROFUNG)-RELATED"/>
    <property type="match status" value="1"/>
</dbReference>
<gene>
    <name evidence="14" type="ORF">TOPH_07713</name>
</gene>
<reference evidence="14 15" key="1">
    <citation type="journal article" date="2015" name="BMC Genomics">
        <title>The genome of the truffle-parasite Tolypocladium ophioglossoides and the evolution of antifungal peptaibiotics.</title>
        <authorList>
            <person name="Quandt C.A."/>
            <person name="Bushley K.E."/>
            <person name="Spatafora J.W."/>
        </authorList>
    </citation>
    <scope>NUCLEOTIDE SEQUENCE [LARGE SCALE GENOMIC DNA]</scope>
    <source>
        <strain evidence="14 15">CBS 100239</strain>
    </source>
</reference>
<evidence type="ECO:0000256" key="8">
    <source>
        <dbReference type="ARBA" id="ARBA00023002"/>
    </source>
</evidence>
<evidence type="ECO:0000256" key="9">
    <source>
        <dbReference type="ARBA" id="ARBA00023004"/>
    </source>
</evidence>
<accession>A0A0L0N0H9</accession>
<dbReference type="Gene3D" id="1.10.630.10">
    <property type="entry name" value="Cytochrome P450"/>
    <property type="match status" value="2"/>
</dbReference>
<evidence type="ECO:0000256" key="10">
    <source>
        <dbReference type="ARBA" id="ARBA00023033"/>
    </source>
</evidence>
<dbReference type="InterPro" id="IPR002401">
    <property type="entry name" value="Cyt_P450_E_grp-I"/>
</dbReference>
<dbReference type="InterPro" id="IPR017972">
    <property type="entry name" value="Cyt_P450_CS"/>
</dbReference>
<dbReference type="GO" id="GO:0016020">
    <property type="term" value="C:membrane"/>
    <property type="evidence" value="ECO:0007669"/>
    <property type="project" value="UniProtKB-SubCell"/>
</dbReference>
<dbReference type="PROSITE" id="PS00086">
    <property type="entry name" value="CYTOCHROME_P450"/>
    <property type="match status" value="1"/>
</dbReference>
<evidence type="ECO:0000256" key="12">
    <source>
        <dbReference type="PIRSR" id="PIRSR602401-1"/>
    </source>
</evidence>
<protein>
    <submittedName>
        <fullName evidence="14">Cytochrome P450</fullName>
    </submittedName>
</protein>
<dbReference type="Proteomes" id="UP000036947">
    <property type="component" value="Unassembled WGS sequence"/>
</dbReference>
<comment type="caution">
    <text evidence="14">The sequence shown here is derived from an EMBL/GenBank/DDBJ whole genome shotgun (WGS) entry which is preliminary data.</text>
</comment>
<keyword evidence="10 13" id="KW-0503">Monooxygenase</keyword>
<dbReference type="InterPro" id="IPR036396">
    <property type="entry name" value="Cyt_P450_sf"/>
</dbReference>
<evidence type="ECO:0000313" key="15">
    <source>
        <dbReference type="Proteomes" id="UP000036947"/>
    </source>
</evidence>
<name>A0A0L0N0H9_TOLOC</name>
<dbReference type="OrthoDB" id="1470350at2759"/>
<evidence type="ECO:0000256" key="1">
    <source>
        <dbReference type="ARBA" id="ARBA00001971"/>
    </source>
</evidence>
<evidence type="ECO:0000256" key="5">
    <source>
        <dbReference type="ARBA" id="ARBA00022692"/>
    </source>
</evidence>
<feature type="binding site" description="axial binding residue" evidence="12">
    <location>
        <position position="388"/>
    </location>
    <ligand>
        <name>heme</name>
        <dbReference type="ChEBI" id="CHEBI:30413"/>
    </ligand>
    <ligandPart>
        <name>Fe</name>
        <dbReference type="ChEBI" id="CHEBI:18248"/>
    </ligandPart>
</feature>
<keyword evidence="6 12" id="KW-0479">Metal-binding</keyword>
<dbReference type="GO" id="GO:0004497">
    <property type="term" value="F:monooxygenase activity"/>
    <property type="evidence" value="ECO:0007669"/>
    <property type="project" value="UniProtKB-KW"/>
</dbReference>
<keyword evidence="15" id="KW-1185">Reference proteome</keyword>
<dbReference type="SUPFAM" id="SSF48264">
    <property type="entry name" value="Cytochrome P450"/>
    <property type="match status" value="1"/>
</dbReference>
<evidence type="ECO:0000256" key="6">
    <source>
        <dbReference type="ARBA" id="ARBA00022723"/>
    </source>
</evidence>
<organism evidence="14 15">
    <name type="scientific">Tolypocladium ophioglossoides (strain CBS 100239)</name>
    <name type="common">Snaketongue truffleclub</name>
    <name type="synonym">Elaphocordyceps ophioglossoides</name>
    <dbReference type="NCBI Taxonomy" id="1163406"/>
    <lineage>
        <taxon>Eukaryota</taxon>
        <taxon>Fungi</taxon>
        <taxon>Dikarya</taxon>
        <taxon>Ascomycota</taxon>
        <taxon>Pezizomycotina</taxon>
        <taxon>Sordariomycetes</taxon>
        <taxon>Hypocreomycetidae</taxon>
        <taxon>Hypocreales</taxon>
        <taxon>Ophiocordycipitaceae</taxon>
        <taxon>Tolypocladium</taxon>
    </lineage>
</organism>
<dbReference type="GO" id="GO:0016705">
    <property type="term" value="F:oxidoreductase activity, acting on paired donors, with incorporation or reduction of molecular oxygen"/>
    <property type="evidence" value="ECO:0007669"/>
    <property type="project" value="InterPro"/>
</dbReference>
<dbReference type="Pfam" id="PF00067">
    <property type="entry name" value="p450"/>
    <property type="match status" value="1"/>
</dbReference>
<dbReference type="PRINTS" id="PR00385">
    <property type="entry name" value="P450"/>
</dbReference>
<evidence type="ECO:0000256" key="4">
    <source>
        <dbReference type="ARBA" id="ARBA00022617"/>
    </source>
</evidence>
<evidence type="ECO:0000256" key="13">
    <source>
        <dbReference type="RuleBase" id="RU000461"/>
    </source>
</evidence>
<keyword evidence="7" id="KW-1133">Transmembrane helix</keyword>
<dbReference type="GO" id="GO:0005506">
    <property type="term" value="F:iron ion binding"/>
    <property type="evidence" value="ECO:0007669"/>
    <property type="project" value="InterPro"/>
</dbReference>
<dbReference type="InterPro" id="IPR001128">
    <property type="entry name" value="Cyt_P450"/>
</dbReference>
<keyword evidence="11" id="KW-0472">Membrane</keyword>
<evidence type="ECO:0000256" key="2">
    <source>
        <dbReference type="ARBA" id="ARBA00004167"/>
    </source>
</evidence>
<keyword evidence="4 12" id="KW-0349">Heme</keyword>
<dbReference type="STRING" id="1163406.A0A0L0N0H9"/>
<keyword evidence="9 12" id="KW-0408">Iron</keyword>
<dbReference type="PRINTS" id="PR00463">
    <property type="entry name" value="EP450I"/>
</dbReference>
<evidence type="ECO:0000256" key="7">
    <source>
        <dbReference type="ARBA" id="ARBA00022989"/>
    </source>
</evidence>
<dbReference type="PANTHER" id="PTHR24287">
    <property type="entry name" value="P450, PUTATIVE (EUROFUNG)-RELATED"/>
    <property type="match status" value="1"/>
</dbReference>
<proteinExistence type="inferred from homology"/>
<comment type="similarity">
    <text evidence="3 13">Belongs to the cytochrome P450 family.</text>
</comment>
<dbReference type="GO" id="GO:0020037">
    <property type="term" value="F:heme binding"/>
    <property type="evidence" value="ECO:0007669"/>
    <property type="project" value="InterPro"/>
</dbReference>
<keyword evidence="5" id="KW-0812">Transmembrane</keyword>